<evidence type="ECO:0000256" key="3">
    <source>
        <dbReference type="ARBA" id="ARBA00039307"/>
    </source>
</evidence>
<dbReference type="Proteomes" id="UP001307889">
    <property type="component" value="Chromosome 2"/>
</dbReference>
<reference evidence="6 7" key="1">
    <citation type="submission" date="2023-09" db="EMBL/GenBank/DDBJ databases">
        <title>Nesidiocoris tenuis whole genome shotgun sequence.</title>
        <authorList>
            <person name="Shibata T."/>
            <person name="Shimoda M."/>
            <person name="Kobayashi T."/>
            <person name="Uehara T."/>
        </authorList>
    </citation>
    <scope>NUCLEOTIDE SEQUENCE [LARGE SCALE GENOMIC DNA]</scope>
    <source>
        <strain evidence="6 7">Japan</strain>
    </source>
</reference>
<dbReference type="SMART" id="SM00028">
    <property type="entry name" value="TPR"/>
    <property type="match status" value="2"/>
</dbReference>
<evidence type="ECO:0000256" key="4">
    <source>
        <dbReference type="PROSITE-ProRule" id="PRU00339"/>
    </source>
</evidence>
<evidence type="ECO:0000259" key="5">
    <source>
        <dbReference type="Pfam" id="PF16669"/>
    </source>
</evidence>
<dbReference type="Pfam" id="PF00515">
    <property type="entry name" value="TPR_1"/>
    <property type="match status" value="1"/>
</dbReference>
<dbReference type="SUPFAM" id="SSF48452">
    <property type="entry name" value="TPR-like"/>
    <property type="match status" value="1"/>
</dbReference>
<name>A0ABN7AIJ8_9HEMI</name>
<feature type="repeat" description="TPR" evidence="4">
    <location>
        <begin position="132"/>
        <end position="165"/>
    </location>
</feature>
<organism evidence="6 7">
    <name type="scientific">Nesidiocoris tenuis</name>
    <dbReference type="NCBI Taxonomy" id="355587"/>
    <lineage>
        <taxon>Eukaryota</taxon>
        <taxon>Metazoa</taxon>
        <taxon>Ecdysozoa</taxon>
        <taxon>Arthropoda</taxon>
        <taxon>Hexapoda</taxon>
        <taxon>Insecta</taxon>
        <taxon>Pterygota</taxon>
        <taxon>Neoptera</taxon>
        <taxon>Paraneoptera</taxon>
        <taxon>Hemiptera</taxon>
        <taxon>Heteroptera</taxon>
        <taxon>Panheteroptera</taxon>
        <taxon>Cimicomorpha</taxon>
        <taxon>Miridae</taxon>
        <taxon>Dicyphina</taxon>
        <taxon>Nesidiocoris</taxon>
    </lineage>
</organism>
<keyword evidence="7" id="KW-1185">Reference proteome</keyword>
<dbReference type="Pfam" id="PF16669">
    <property type="entry name" value="TTC5_OB"/>
    <property type="match status" value="1"/>
</dbReference>
<dbReference type="EMBL" id="AP028910">
    <property type="protein sequence ID" value="BES90690.1"/>
    <property type="molecule type" value="Genomic_DNA"/>
</dbReference>
<proteinExistence type="inferred from homology"/>
<evidence type="ECO:0000313" key="6">
    <source>
        <dbReference type="EMBL" id="BES90690.1"/>
    </source>
</evidence>
<dbReference type="InterPro" id="IPR032076">
    <property type="entry name" value="TTC5_OB"/>
</dbReference>
<evidence type="ECO:0000256" key="1">
    <source>
        <dbReference type="ARBA" id="ARBA00022803"/>
    </source>
</evidence>
<dbReference type="Gene3D" id="1.25.40.10">
    <property type="entry name" value="Tetratricopeptide repeat domain"/>
    <property type="match status" value="1"/>
</dbReference>
<feature type="domain" description="Tetratricopeptide repeat protein 5 OB fold" evidence="5">
    <location>
        <begin position="340"/>
        <end position="437"/>
    </location>
</feature>
<dbReference type="PROSITE" id="PS50005">
    <property type="entry name" value="TPR"/>
    <property type="match status" value="1"/>
</dbReference>
<evidence type="ECO:0000256" key="2">
    <source>
        <dbReference type="ARBA" id="ARBA00038210"/>
    </source>
</evidence>
<sequence>MAEDSQRTSDDKELSKENETVVQRILELNLSEPTELPPAIKTLKLELDSFFEARDVAKTQIESFEEYNDVMEIKVKKAASVFEELENAALEQNKELYWQLRGKLFAGCDCKKFTEEGIRSLAIAVKLNPSSVWSWNLLGQCYYTLNNIEMAIKCFTNALQVAPDLKSLINLSIAIRRQPNRTPQNIQDSLTYAQEAIRLNSHSHTAWMVLGTAHLTSFFGPQRSNVVTLKKALKAYELANHLAPGDFEVCCNLSVTLRYIGKYEEALKTLKSCTTTVLIDQAKILEEYNKLKDWLLNLSRLVVKRGKLRTSKLANFAKIAGESSKKLEPQTADSSDGNVKQFNHGVVIFSVPSTGPFPLAVGLLGADSLIQVVTIFNVVIGKAFKVGTVLSYPQESTVNPLQMEIDDQPVDFNNIPIFNPSDLLLNGKKISPTSLSYSCVHLV</sequence>
<dbReference type="PANTHER" id="PTHR12558:SF13">
    <property type="entry name" value="CELL DIVISION CYCLE PROTEIN 27 HOMOLOG"/>
    <property type="match status" value="1"/>
</dbReference>
<dbReference type="PANTHER" id="PTHR12558">
    <property type="entry name" value="CELL DIVISION CYCLE 16,23,27"/>
    <property type="match status" value="1"/>
</dbReference>
<keyword evidence="1 4" id="KW-0802">TPR repeat</keyword>
<gene>
    <name evidence="6" type="ORF">NTJ_03498</name>
</gene>
<accession>A0ABN7AIJ8</accession>
<dbReference type="Gene3D" id="2.40.50.550">
    <property type="match status" value="1"/>
</dbReference>
<dbReference type="InterPro" id="IPR019734">
    <property type="entry name" value="TPR_rpt"/>
</dbReference>
<comment type="similarity">
    <text evidence="2">Belongs to the APC3/CDC27 family.</text>
</comment>
<dbReference type="InterPro" id="IPR011990">
    <property type="entry name" value="TPR-like_helical_dom_sf"/>
</dbReference>
<protein>
    <recommendedName>
        <fullName evidence="3">Cell division cycle protein 27 homolog</fullName>
    </recommendedName>
</protein>
<evidence type="ECO:0000313" key="7">
    <source>
        <dbReference type="Proteomes" id="UP001307889"/>
    </source>
</evidence>
<dbReference type="InterPro" id="IPR038645">
    <property type="entry name" value="TTC5_OB_sf"/>
</dbReference>
<dbReference type="Pfam" id="PF13181">
    <property type="entry name" value="TPR_8"/>
    <property type="match status" value="1"/>
</dbReference>